<keyword evidence="2" id="KW-0812">Transmembrane</keyword>
<protein>
    <submittedName>
        <fullName evidence="3">Uncharacterized protein</fullName>
    </submittedName>
</protein>
<reference evidence="3 4" key="1">
    <citation type="submission" date="2023-07" db="EMBL/GenBank/DDBJ databases">
        <title>Genomic Encyclopedia of Type Strains, Phase IV (KMG-IV): sequencing the most valuable type-strain genomes for metagenomic binning, comparative biology and taxonomic classification.</title>
        <authorList>
            <person name="Goeker M."/>
        </authorList>
    </citation>
    <scope>NUCLEOTIDE SEQUENCE [LARGE SCALE GENOMIC DNA]</scope>
    <source>
        <strain evidence="3 4">B6-8</strain>
    </source>
</reference>
<comment type="caution">
    <text evidence="3">The sequence shown here is derived from an EMBL/GenBank/DDBJ whole genome shotgun (WGS) entry which is preliminary data.</text>
</comment>
<feature type="region of interest" description="Disordered" evidence="1">
    <location>
        <begin position="1"/>
        <end position="20"/>
    </location>
</feature>
<dbReference type="RefSeq" id="WP_266348512.1">
    <property type="nucleotide sequence ID" value="NZ_JAPKNG010000002.1"/>
</dbReference>
<keyword evidence="2" id="KW-1133">Transmembrane helix</keyword>
<sequence length="57" mass="6046">MAIHATDRAARAGAPSAPLISKTDARQAVAPHQLRYMLIIGTIAVIVGFAVVYMRIA</sequence>
<gene>
    <name evidence="3" type="ORF">QO014_001987</name>
</gene>
<organism evidence="3 4">
    <name type="scientific">Kaistia dalseonensis</name>
    <dbReference type="NCBI Taxonomy" id="410840"/>
    <lineage>
        <taxon>Bacteria</taxon>
        <taxon>Pseudomonadati</taxon>
        <taxon>Pseudomonadota</taxon>
        <taxon>Alphaproteobacteria</taxon>
        <taxon>Hyphomicrobiales</taxon>
        <taxon>Kaistiaceae</taxon>
        <taxon>Kaistia</taxon>
    </lineage>
</organism>
<evidence type="ECO:0000256" key="2">
    <source>
        <dbReference type="SAM" id="Phobius"/>
    </source>
</evidence>
<accession>A0ABU0H5L8</accession>
<keyword evidence="4" id="KW-1185">Reference proteome</keyword>
<proteinExistence type="predicted"/>
<evidence type="ECO:0000313" key="3">
    <source>
        <dbReference type="EMBL" id="MDQ0437602.1"/>
    </source>
</evidence>
<dbReference type="Proteomes" id="UP001241603">
    <property type="component" value="Unassembled WGS sequence"/>
</dbReference>
<evidence type="ECO:0000313" key="4">
    <source>
        <dbReference type="Proteomes" id="UP001241603"/>
    </source>
</evidence>
<dbReference type="EMBL" id="JAUSVO010000002">
    <property type="protein sequence ID" value="MDQ0437602.1"/>
    <property type="molecule type" value="Genomic_DNA"/>
</dbReference>
<feature type="compositionally biased region" description="Basic and acidic residues" evidence="1">
    <location>
        <begin position="1"/>
        <end position="10"/>
    </location>
</feature>
<keyword evidence="2" id="KW-0472">Membrane</keyword>
<name>A0ABU0H5L8_9HYPH</name>
<feature type="transmembrane region" description="Helical" evidence="2">
    <location>
        <begin position="36"/>
        <end position="56"/>
    </location>
</feature>
<evidence type="ECO:0000256" key="1">
    <source>
        <dbReference type="SAM" id="MobiDB-lite"/>
    </source>
</evidence>